<sequence length="449" mass="50480">MVRNLFRCIHIRCYQKWVQIPLFTVPEPDVIKNNKSARENVSFVKSEICKLLEKGCVSDVDIVPEVVNPLTVAFNREGKARLVLDCRHINLHVFKFKFKLEDASIARNIFQAGDFVFTFDLKSAYHHLSIHDSQRKYLGFACHFSGDDKIRYFVFNVLPFGISSASHIFTKLMRQVVMYLRTDGIKIVLYLDDGLGGANSYAAAKELSMKVRNDLVSLEFLIADEKCDWEPSHTAAWLGLCWNLATGTLRISEARIDRLSTFLGQVITEVSKSAQVLIGARRLAALAGQIISMQIVFGTIARLRTRYIFMTINSKESWSAPVLLNSNAFDEILYWKENSVRLNCTDIGVQTQKSPKVNIYSDASHSGYGGYIADVTASDVIGTWSESESLESSTCRELEAIRRVFNSLAFDLKGSTIKWCTDSQNAAKILEIGSRKPKLQNIASSIANV</sequence>
<feature type="domain" description="Reverse transcriptase" evidence="1">
    <location>
        <begin position="112"/>
        <end position="240"/>
    </location>
</feature>
<dbReference type="Proteomes" id="UP001186944">
    <property type="component" value="Unassembled WGS sequence"/>
</dbReference>
<dbReference type="InterPro" id="IPR043128">
    <property type="entry name" value="Rev_trsase/Diguanyl_cyclase"/>
</dbReference>
<proteinExistence type="predicted"/>
<dbReference type="PANTHER" id="PTHR33050">
    <property type="entry name" value="REVERSE TRANSCRIPTASE DOMAIN-CONTAINING PROTEIN"/>
    <property type="match status" value="1"/>
</dbReference>
<dbReference type="EMBL" id="VSWD01000007">
    <property type="protein sequence ID" value="KAK3096540.1"/>
    <property type="molecule type" value="Genomic_DNA"/>
</dbReference>
<evidence type="ECO:0000259" key="1">
    <source>
        <dbReference type="Pfam" id="PF00078"/>
    </source>
</evidence>
<dbReference type="InterPro" id="IPR052055">
    <property type="entry name" value="Hepadnavirus_pol/RT"/>
</dbReference>
<dbReference type="InterPro" id="IPR000477">
    <property type="entry name" value="RT_dom"/>
</dbReference>
<organism evidence="2 3">
    <name type="scientific">Pinctada imbricata</name>
    <name type="common">Atlantic pearl-oyster</name>
    <name type="synonym">Pinctada martensii</name>
    <dbReference type="NCBI Taxonomy" id="66713"/>
    <lineage>
        <taxon>Eukaryota</taxon>
        <taxon>Metazoa</taxon>
        <taxon>Spiralia</taxon>
        <taxon>Lophotrochozoa</taxon>
        <taxon>Mollusca</taxon>
        <taxon>Bivalvia</taxon>
        <taxon>Autobranchia</taxon>
        <taxon>Pteriomorphia</taxon>
        <taxon>Pterioida</taxon>
        <taxon>Pterioidea</taxon>
        <taxon>Pteriidae</taxon>
        <taxon>Pinctada</taxon>
    </lineage>
</organism>
<accession>A0AA89C6B0</accession>
<dbReference type="InterPro" id="IPR043502">
    <property type="entry name" value="DNA/RNA_pol_sf"/>
</dbReference>
<dbReference type="CDD" id="cd03714">
    <property type="entry name" value="RT_DIRS1"/>
    <property type="match status" value="1"/>
</dbReference>
<keyword evidence="3" id="KW-1185">Reference proteome</keyword>
<dbReference type="Pfam" id="PF00078">
    <property type="entry name" value="RVT_1"/>
    <property type="match status" value="1"/>
</dbReference>
<dbReference type="SUPFAM" id="SSF56672">
    <property type="entry name" value="DNA/RNA polymerases"/>
    <property type="match status" value="1"/>
</dbReference>
<name>A0AA89C6B0_PINIB</name>
<evidence type="ECO:0000313" key="3">
    <source>
        <dbReference type="Proteomes" id="UP001186944"/>
    </source>
</evidence>
<dbReference type="AlphaFoldDB" id="A0AA89C6B0"/>
<dbReference type="PANTHER" id="PTHR33050:SF7">
    <property type="entry name" value="RIBONUCLEASE H"/>
    <property type="match status" value="1"/>
</dbReference>
<protein>
    <recommendedName>
        <fullName evidence="1">Reverse transcriptase domain-containing protein</fullName>
    </recommendedName>
</protein>
<reference evidence="2" key="1">
    <citation type="submission" date="2019-08" db="EMBL/GenBank/DDBJ databases">
        <title>The improved chromosome-level genome for the pearl oyster Pinctada fucata martensii using PacBio sequencing and Hi-C.</title>
        <authorList>
            <person name="Zheng Z."/>
        </authorList>
    </citation>
    <scope>NUCLEOTIDE SEQUENCE</scope>
    <source>
        <strain evidence="2">ZZ-2019</strain>
        <tissue evidence="2">Adductor muscle</tissue>
    </source>
</reference>
<gene>
    <name evidence="2" type="ORF">FSP39_001138</name>
</gene>
<dbReference type="Gene3D" id="3.10.10.10">
    <property type="entry name" value="HIV Type 1 Reverse Transcriptase, subunit A, domain 1"/>
    <property type="match status" value="1"/>
</dbReference>
<dbReference type="Gene3D" id="3.30.70.270">
    <property type="match status" value="1"/>
</dbReference>
<comment type="caution">
    <text evidence="2">The sequence shown here is derived from an EMBL/GenBank/DDBJ whole genome shotgun (WGS) entry which is preliminary data.</text>
</comment>
<evidence type="ECO:0000313" key="2">
    <source>
        <dbReference type="EMBL" id="KAK3096540.1"/>
    </source>
</evidence>